<evidence type="ECO:0000313" key="2">
    <source>
        <dbReference type="Proteomes" id="UP000198736"/>
    </source>
</evidence>
<dbReference type="OrthoDB" id="3078236at2"/>
<keyword evidence="2" id="KW-1185">Reference proteome</keyword>
<organism evidence="1 2">
    <name type="scientific">Candidatus Nitrospira nitrificans</name>
    <dbReference type="NCBI Taxonomy" id="1742973"/>
    <lineage>
        <taxon>Bacteria</taxon>
        <taxon>Pseudomonadati</taxon>
        <taxon>Nitrospirota</taxon>
        <taxon>Nitrospiria</taxon>
        <taxon>Nitrospirales</taxon>
        <taxon>Nitrospiraceae</taxon>
        <taxon>Nitrospira</taxon>
    </lineage>
</organism>
<proteinExistence type="predicted"/>
<dbReference type="RefSeq" id="WP_090898634.1">
    <property type="nucleotide sequence ID" value="NZ_CZPZ01000023.1"/>
</dbReference>
<evidence type="ECO:0008006" key="3">
    <source>
        <dbReference type="Google" id="ProtNLM"/>
    </source>
</evidence>
<dbReference type="Proteomes" id="UP000198736">
    <property type="component" value="Unassembled WGS sequence"/>
</dbReference>
<gene>
    <name evidence="1" type="ORF">COMA2_30021</name>
</gene>
<dbReference type="AlphaFoldDB" id="A0A0S4LK63"/>
<protein>
    <recommendedName>
        <fullName evidence="3">HTH HARE-type domain-containing protein</fullName>
    </recommendedName>
</protein>
<dbReference type="STRING" id="1742973.COMA2_30021"/>
<accession>A0A0S4LK63</accession>
<sequence>MSTSTGKVIAKASELLASASKGIRYAQLHQEIEAAFSDIPPNTIHGALHKFRTELPSEIYQPAKGLYRHISFREEVTATEVPLPPKPAAPKIKEEAFYEPFAEWLINELEECTSAIAVGGNVFRDKWGTPDVIGIREAKRSDIIKPPTEIVTAEIKIDLNGLITAFGQCCSYKLFSHRAYIVVPQNSSEEDISRLDALARIFGIGFILFDASNPKEPGFSIRVRASRHEPDVFYVNKYLKLIEGDLFG</sequence>
<reference evidence="2" key="1">
    <citation type="submission" date="2015-10" db="EMBL/GenBank/DDBJ databases">
        <authorList>
            <person name="Luecker S."/>
            <person name="Luecker S."/>
        </authorList>
    </citation>
    <scope>NUCLEOTIDE SEQUENCE [LARGE SCALE GENOMIC DNA]</scope>
</reference>
<evidence type="ECO:0000313" key="1">
    <source>
        <dbReference type="EMBL" id="CUS36992.1"/>
    </source>
</evidence>
<dbReference type="EMBL" id="CZPZ01000023">
    <property type="protein sequence ID" value="CUS36992.1"/>
    <property type="molecule type" value="Genomic_DNA"/>
</dbReference>
<name>A0A0S4LK63_9BACT</name>